<dbReference type="EMBL" id="CP025746">
    <property type="protein sequence ID" value="QAA34785.1"/>
    <property type="molecule type" value="Genomic_DNA"/>
</dbReference>
<feature type="domain" description="ABC transmembrane type-1" evidence="8">
    <location>
        <begin position="71"/>
        <end position="283"/>
    </location>
</feature>
<dbReference type="Gene3D" id="1.20.58.370">
    <property type="entry name" value="MalF N-terminal region-like"/>
    <property type="match status" value="1"/>
</dbReference>
<keyword evidence="10" id="KW-1185">Reference proteome</keyword>
<dbReference type="InterPro" id="IPR000515">
    <property type="entry name" value="MetI-like"/>
</dbReference>
<reference evidence="9 10" key="1">
    <citation type="submission" date="2018-01" db="EMBL/GenBank/DDBJ databases">
        <title>Genome Sequencing and Assembly of Anaerobacter polyendosporus strain CT4.</title>
        <authorList>
            <person name="Tachaapaikoon C."/>
            <person name="Sutheeworapong S."/>
            <person name="Jenjaroenpun P."/>
            <person name="Wongsurawat T."/>
            <person name="Nookeaw I."/>
            <person name="Cheawchanlertfa P."/>
            <person name="Kosugi A."/>
            <person name="Cheevadhanarak S."/>
            <person name="Ratanakhanokchai K."/>
        </authorList>
    </citation>
    <scope>NUCLEOTIDE SEQUENCE [LARGE SCALE GENOMIC DNA]</scope>
    <source>
        <strain evidence="9 10">CT4</strain>
    </source>
</reference>
<dbReference type="PANTHER" id="PTHR30193:SF41">
    <property type="entry name" value="DIACETYLCHITOBIOSE UPTAKE SYSTEM PERMEASE PROTEIN NGCF"/>
    <property type="match status" value="1"/>
</dbReference>
<feature type="transmembrane region" description="Helical" evidence="7">
    <location>
        <begin position="158"/>
        <end position="182"/>
    </location>
</feature>
<dbReference type="Pfam" id="PF00528">
    <property type="entry name" value="BPD_transp_1"/>
    <property type="match status" value="1"/>
</dbReference>
<feature type="transmembrane region" description="Helical" evidence="7">
    <location>
        <begin position="215"/>
        <end position="237"/>
    </location>
</feature>
<evidence type="ECO:0000256" key="4">
    <source>
        <dbReference type="ARBA" id="ARBA00022692"/>
    </source>
</evidence>
<evidence type="ECO:0000256" key="5">
    <source>
        <dbReference type="ARBA" id="ARBA00022989"/>
    </source>
</evidence>
<keyword evidence="6 7" id="KW-0472">Membrane</keyword>
<dbReference type="KEGG" id="cmah:C1I91_25845"/>
<evidence type="ECO:0000313" key="9">
    <source>
        <dbReference type="EMBL" id="QAA34785.1"/>
    </source>
</evidence>
<evidence type="ECO:0000256" key="7">
    <source>
        <dbReference type="RuleBase" id="RU363032"/>
    </source>
</evidence>
<dbReference type="CDD" id="cd06261">
    <property type="entry name" value="TM_PBP2"/>
    <property type="match status" value="1"/>
</dbReference>
<evidence type="ECO:0000313" key="10">
    <source>
        <dbReference type="Proteomes" id="UP000286268"/>
    </source>
</evidence>
<dbReference type="OrthoDB" id="9761387at2"/>
<keyword evidence="5 7" id="KW-1133">Transmembrane helix</keyword>
<evidence type="ECO:0000259" key="8">
    <source>
        <dbReference type="PROSITE" id="PS50928"/>
    </source>
</evidence>
<dbReference type="Proteomes" id="UP000286268">
    <property type="component" value="Chromosome"/>
</dbReference>
<dbReference type="Gene3D" id="1.10.3720.10">
    <property type="entry name" value="MetI-like"/>
    <property type="match status" value="1"/>
</dbReference>
<dbReference type="InterPro" id="IPR035906">
    <property type="entry name" value="MetI-like_sf"/>
</dbReference>
<dbReference type="GO" id="GO:0005886">
    <property type="term" value="C:plasma membrane"/>
    <property type="evidence" value="ECO:0007669"/>
    <property type="project" value="UniProtKB-SubCell"/>
</dbReference>
<dbReference type="SUPFAM" id="SSF161098">
    <property type="entry name" value="MetI-like"/>
    <property type="match status" value="1"/>
</dbReference>
<dbReference type="InterPro" id="IPR035277">
    <property type="entry name" value="MalF_N"/>
</dbReference>
<feature type="transmembrane region" description="Helical" evidence="7">
    <location>
        <begin position="262"/>
        <end position="279"/>
    </location>
</feature>
<accession>A0A410E0E5</accession>
<feature type="transmembrane region" description="Helical" evidence="7">
    <location>
        <begin position="12"/>
        <end position="34"/>
    </location>
</feature>
<evidence type="ECO:0000256" key="1">
    <source>
        <dbReference type="ARBA" id="ARBA00004651"/>
    </source>
</evidence>
<dbReference type="GO" id="GO:0055085">
    <property type="term" value="P:transmembrane transport"/>
    <property type="evidence" value="ECO:0007669"/>
    <property type="project" value="InterPro"/>
</dbReference>
<sequence length="296" mass="33817">MNEKRRSLLPYLYLTPGMLIIVTLCIYPIIYTIVLSFTNLNMYHWANPSFIGIDNFIKIFSSLDGGFIEVILRTIVWTALNMIIHVGLALVLALLLNMEKLKFKGFYRTMLILPWAVPGYISTLVWRGMFNYDFGAINQILKSIGLNSVEWLSNPKTAMIACIIVNVWLATPFMMIVCLGALQSIDKSYYEVAELDGASIFQNFRYITFPLMKPAVLPAIIITLFVTFKQFDVVYLLTRGMAGKTDLVITYAYNKAFTDYNYGYSAAFSFIIFVILLLITSFRRRMINSAEEVYNG</sequence>
<keyword evidence="4 7" id="KW-0812">Transmembrane</keyword>
<name>A0A410E0E5_9CLOT</name>
<dbReference type="InterPro" id="IPR051393">
    <property type="entry name" value="ABC_transporter_permease"/>
</dbReference>
<dbReference type="AlphaFoldDB" id="A0A410E0E5"/>
<dbReference type="PROSITE" id="PS50928">
    <property type="entry name" value="ABC_TM1"/>
    <property type="match status" value="1"/>
</dbReference>
<evidence type="ECO:0000256" key="6">
    <source>
        <dbReference type="ARBA" id="ARBA00023136"/>
    </source>
</evidence>
<dbReference type="PANTHER" id="PTHR30193">
    <property type="entry name" value="ABC TRANSPORTER PERMEASE PROTEIN"/>
    <property type="match status" value="1"/>
</dbReference>
<keyword evidence="3" id="KW-1003">Cell membrane</keyword>
<feature type="transmembrane region" description="Helical" evidence="7">
    <location>
        <begin position="106"/>
        <end position="126"/>
    </location>
</feature>
<comment type="subcellular location">
    <subcellularLocation>
        <location evidence="1 7">Cell membrane</location>
        <topology evidence="1 7">Multi-pass membrane protein</topology>
    </subcellularLocation>
</comment>
<dbReference type="SUPFAM" id="SSF160964">
    <property type="entry name" value="MalF N-terminal region-like"/>
    <property type="match status" value="1"/>
</dbReference>
<evidence type="ECO:0000256" key="3">
    <source>
        <dbReference type="ARBA" id="ARBA00022475"/>
    </source>
</evidence>
<proteinExistence type="inferred from homology"/>
<comment type="similarity">
    <text evidence="7">Belongs to the binding-protein-dependent transport system permease family.</text>
</comment>
<protein>
    <submittedName>
        <fullName evidence="9">Sugar ABC transporter permease</fullName>
    </submittedName>
</protein>
<feature type="transmembrane region" description="Helical" evidence="7">
    <location>
        <begin position="70"/>
        <end position="94"/>
    </location>
</feature>
<keyword evidence="2 7" id="KW-0813">Transport</keyword>
<gene>
    <name evidence="9" type="ORF">C1I91_25845</name>
</gene>
<evidence type="ECO:0000256" key="2">
    <source>
        <dbReference type="ARBA" id="ARBA00022448"/>
    </source>
</evidence>
<organism evidence="9 10">
    <name type="scientific">Clostridium manihotivorum</name>
    <dbReference type="NCBI Taxonomy" id="2320868"/>
    <lineage>
        <taxon>Bacteria</taxon>
        <taxon>Bacillati</taxon>
        <taxon>Bacillota</taxon>
        <taxon>Clostridia</taxon>
        <taxon>Eubacteriales</taxon>
        <taxon>Clostridiaceae</taxon>
        <taxon>Clostridium</taxon>
    </lineage>
</organism>
<dbReference type="RefSeq" id="WP_128215497.1">
    <property type="nucleotide sequence ID" value="NZ_CP025746.1"/>
</dbReference>